<proteinExistence type="predicted"/>
<dbReference type="VEuPathDB" id="FungiDB:NFIA_100050"/>
<dbReference type="AlphaFoldDB" id="A1DBX8"/>
<evidence type="ECO:0000313" key="1">
    <source>
        <dbReference type="EMBL" id="EAW20368.1"/>
    </source>
</evidence>
<dbReference type="Proteomes" id="UP000006702">
    <property type="component" value="Unassembled WGS sequence"/>
</dbReference>
<dbReference type="HOGENOM" id="CLU_1687110_0_0_1"/>
<keyword evidence="2" id="KW-1185">Reference proteome</keyword>
<name>A1DBX8_NEOFI</name>
<reference evidence="2" key="1">
    <citation type="journal article" date="2008" name="PLoS Genet.">
        <title>Genomic islands in the pathogenic filamentous fungus Aspergillus fumigatus.</title>
        <authorList>
            <person name="Fedorova N.D."/>
            <person name="Khaldi N."/>
            <person name="Joardar V.S."/>
            <person name="Maiti R."/>
            <person name="Amedeo P."/>
            <person name="Anderson M.J."/>
            <person name="Crabtree J."/>
            <person name="Silva J.C."/>
            <person name="Badger J.H."/>
            <person name="Albarraq A."/>
            <person name="Angiuoli S."/>
            <person name="Bussey H."/>
            <person name="Bowyer P."/>
            <person name="Cotty P.J."/>
            <person name="Dyer P.S."/>
            <person name="Egan A."/>
            <person name="Galens K."/>
            <person name="Fraser-Liggett C.M."/>
            <person name="Haas B.J."/>
            <person name="Inman J.M."/>
            <person name="Kent R."/>
            <person name="Lemieux S."/>
            <person name="Malavazi I."/>
            <person name="Orvis J."/>
            <person name="Roemer T."/>
            <person name="Ronning C.M."/>
            <person name="Sundaram J.P."/>
            <person name="Sutton G."/>
            <person name="Turner G."/>
            <person name="Venter J.C."/>
            <person name="White O.R."/>
            <person name="Whitty B.R."/>
            <person name="Youngman P."/>
            <person name="Wolfe K.H."/>
            <person name="Goldman G.H."/>
            <person name="Wortman J.R."/>
            <person name="Jiang B."/>
            <person name="Denning D.W."/>
            <person name="Nierman W.C."/>
        </authorList>
    </citation>
    <scope>NUCLEOTIDE SEQUENCE [LARGE SCALE GENOMIC DNA]</scope>
    <source>
        <strain evidence="2">ATCC 1020 / DSM 3700 / CBS 544.65 / FGSC A1164 / JCM 1740 / NRRL 181 / WB 181</strain>
    </source>
</reference>
<dbReference type="KEGG" id="nfi:NFIA_100050"/>
<organism evidence="1 2">
    <name type="scientific">Neosartorya fischeri (strain ATCC 1020 / DSM 3700 / CBS 544.65 / FGSC A1164 / JCM 1740 / NRRL 181 / WB 181)</name>
    <name type="common">Aspergillus fischerianus</name>
    <dbReference type="NCBI Taxonomy" id="331117"/>
    <lineage>
        <taxon>Eukaryota</taxon>
        <taxon>Fungi</taxon>
        <taxon>Dikarya</taxon>
        <taxon>Ascomycota</taxon>
        <taxon>Pezizomycotina</taxon>
        <taxon>Eurotiomycetes</taxon>
        <taxon>Eurotiomycetidae</taxon>
        <taxon>Eurotiales</taxon>
        <taxon>Aspergillaceae</taxon>
        <taxon>Aspergillus</taxon>
        <taxon>Aspergillus subgen. Fumigati</taxon>
    </lineage>
</organism>
<evidence type="ECO:0000313" key="2">
    <source>
        <dbReference type="Proteomes" id="UP000006702"/>
    </source>
</evidence>
<sequence length="156" mass="17742">MIADATDNVQALNAAENAGFFTRTEHDISTRRLRRFIARELLLPAGRPPSSAAFWTKKGRVDWESVRVQHWSLALESVMNGVCNVGALLMFLSEDRFKRTFYHVKAPSENDHWLFWRLVQPCIFLPAVIQSPLKTYPTVTGERFTSNGMRNFAAVG</sequence>
<accession>A1DBX8</accession>
<dbReference type="RefSeq" id="XP_001262265.1">
    <property type="nucleotide sequence ID" value="XM_001262264.1"/>
</dbReference>
<protein>
    <submittedName>
        <fullName evidence="1">Uncharacterized protein</fullName>
    </submittedName>
</protein>
<dbReference type="EMBL" id="DS027694">
    <property type="protein sequence ID" value="EAW20368.1"/>
    <property type="molecule type" value="Genomic_DNA"/>
</dbReference>
<gene>
    <name evidence="1" type="ORF">NFIA_100050</name>
</gene>
<dbReference type="GeneID" id="4588642"/>